<sequence>DPASSARPGPSHFQHPGQSSGHTTTATPSTSASTQTAAAPPVDPAAFPALSRKLDNVFSKVDKL</sequence>
<evidence type="ECO:0000313" key="2">
    <source>
        <dbReference type="EMBL" id="KAJ1169558.1"/>
    </source>
</evidence>
<reference evidence="2" key="1">
    <citation type="journal article" date="2022" name="bioRxiv">
        <title>Sequencing and chromosome-scale assembly of the giantPleurodeles waltlgenome.</title>
        <authorList>
            <person name="Brown T."/>
            <person name="Elewa A."/>
            <person name="Iarovenko S."/>
            <person name="Subramanian E."/>
            <person name="Araus A.J."/>
            <person name="Petzold A."/>
            <person name="Susuki M."/>
            <person name="Suzuki K.-i.T."/>
            <person name="Hayashi T."/>
            <person name="Toyoda A."/>
            <person name="Oliveira C."/>
            <person name="Osipova E."/>
            <person name="Leigh N.D."/>
            <person name="Simon A."/>
            <person name="Yun M.H."/>
        </authorList>
    </citation>
    <scope>NUCLEOTIDE SEQUENCE</scope>
    <source>
        <strain evidence="2">20211129_DDA</strain>
        <tissue evidence="2">Liver</tissue>
    </source>
</reference>
<gene>
    <name evidence="2" type="ORF">NDU88_001451</name>
</gene>
<proteinExistence type="predicted"/>
<dbReference type="EMBL" id="JANPWB010000007">
    <property type="protein sequence ID" value="KAJ1169558.1"/>
    <property type="molecule type" value="Genomic_DNA"/>
</dbReference>
<organism evidence="2 3">
    <name type="scientific">Pleurodeles waltl</name>
    <name type="common">Iberian ribbed newt</name>
    <dbReference type="NCBI Taxonomy" id="8319"/>
    <lineage>
        <taxon>Eukaryota</taxon>
        <taxon>Metazoa</taxon>
        <taxon>Chordata</taxon>
        <taxon>Craniata</taxon>
        <taxon>Vertebrata</taxon>
        <taxon>Euteleostomi</taxon>
        <taxon>Amphibia</taxon>
        <taxon>Batrachia</taxon>
        <taxon>Caudata</taxon>
        <taxon>Salamandroidea</taxon>
        <taxon>Salamandridae</taxon>
        <taxon>Pleurodelinae</taxon>
        <taxon>Pleurodeles</taxon>
    </lineage>
</organism>
<accession>A0AAV7SZH2</accession>
<feature type="non-terminal residue" evidence="2">
    <location>
        <position position="1"/>
    </location>
</feature>
<evidence type="ECO:0000256" key="1">
    <source>
        <dbReference type="SAM" id="MobiDB-lite"/>
    </source>
</evidence>
<name>A0AAV7SZH2_PLEWA</name>
<feature type="non-terminal residue" evidence="2">
    <location>
        <position position="64"/>
    </location>
</feature>
<evidence type="ECO:0000313" key="3">
    <source>
        <dbReference type="Proteomes" id="UP001066276"/>
    </source>
</evidence>
<feature type="region of interest" description="Disordered" evidence="1">
    <location>
        <begin position="1"/>
        <end position="45"/>
    </location>
</feature>
<dbReference type="Proteomes" id="UP001066276">
    <property type="component" value="Chromosome 4_1"/>
</dbReference>
<feature type="compositionally biased region" description="Low complexity" evidence="1">
    <location>
        <begin position="23"/>
        <end position="45"/>
    </location>
</feature>
<keyword evidence="3" id="KW-1185">Reference proteome</keyword>
<comment type="caution">
    <text evidence="2">The sequence shown here is derived from an EMBL/GenBank/DDBJ whole genome shotgun (WGS) entry which is preliminary data.</text>
</comment>
<dbReference type="AlphaFoldDB" id="A0AAV7SZH2"/>
<protein>
    <submittedName>
        <fullName evidence="2">Uncharacterized protein</fullName>
    </submittedName>
</protein>